<organism evidence="2 3">
    <name type="scientific">Lentinus tigrinus ALCF2SS1-6</name>
    <dbReference type="NCBI Taxonomy" id="1328759"/>
    <lineage>
        <taxon>Eukaryota</taxon>
        <taxon>Fungi</taxon>
        <taxon>Dikarya</taxon>
        <taxon>Basidiomycota</taxon>
        <taxon>Agaricomycotina</taxon>
        <taxon>Agaricomycetes</taxon>
        <taxon>Polyporales</taxon>
        <taxon>Polyporaceae</taxon>
        <taxon>Lentinus</taxon>
    </lineage>
</organism>
<evidence type="ECO:0000256" key="1">
    <source>
        <dbReference type="SAM" id="MobiDB-lite"/>
    </source>
</evidence>
<feature type="compositionally biased region" description="Low complexity" evidence="1">
    <location>
        <begin position="169"/>
        <end position="185"/>
    </location>
</feature>
<evidence type="ECO:0000313" key="2">
    <source>
        <dbReference type="EMBL" id="RPD64178.1"/>
    </source>
</evidence>
<accession>A0A5C2SLK0</accession>
<gene>
    <name evidence="2" type="ORF">L227DRAFT_571749</name>
</gene>
<evidence type="ECO:0000313" key="3">
    <source>
        <dbReference type="Proteomes" id="UP000313359"/>
    </source>
</evidence>
<reference evidence="2" key="1">
    <citation type="journal article" date="2018" name="Genome Biol. Evol.">
        <title>Genomics and development of Lentinus tigrinus, a white-rot wood-decaying mushroom with dimorphic fruiting bodies.</title>
        <authorList>
            <person name="Wu B."/>
            <person name="Xu Z."/>
            <person name="Knudson A."/>
            <person name="Carlson A."/>
            <person name="Chen N."/>
            <person name="Kovaka S."/>
            <person name="LaButti K."/>
            <person name="Lipzen A."/>
            <person name="Pennachio C."/>
            <person name="Riley R."/>
            <person name="Schakwitz W."/>
            <person name="Umezawa K."/>
            <person name="Ohm R.A."/>
            <person name="Grigoriev I.V."/>
            <person name="Nagy L.G."/>
            <person name="Gibbons J."/>
            <person name="Hibbett D."/>
        </authorList>
    </citation>
    <scope>NUCLEOTIDE SEQUENCE [LARGE SCALE GENOMIC DNA]</scope>
    <source>
        <strain evidence="2">ALCF2SS1-6</strain>
    </source>
</reference>
<feature type="compositionally biased region" description="Polar residues" evidence="1">
    <location>
        <begin position="35"/>
        <end position="68"/>
    </location>
</feature>
<feature type="compositionally biased region" description="Basic and acidic residues" evidence="1">
    <location>
        <begin position="222"/>
        <end position="231"/>
    </location>
</feature>
<name>A0A5C2SLK0_9APHY</name>
<dbReference type="EMBL" id="ML122254">
    <property type="protein sequence ID" value="RPD64178.1"/>
    <property type="molecule type" value="Genomic_DNA"/>
</dbReference>
<dbReference type="OrthoDB" id="3055857at2759"/>
<feature type="region of interest" description="Disordered" evidence="1">
    <location>
        <begin position="1"/>
        <end position="231"/>
    </location>
</feature>
<protein>
    <submittedName>
        <fullName evidence="2">Uncharacterized protein</fullName>
    </submittedName>
</protein>
<dbReference type="Proteomes" id="UP000313359">
    <property type="component" value="Unassembled WGS sequence"/>
</dbReference>
<keyword evidence="3" id="KW-1185">Reference proteome</keyword>
<feature type="compositionally biased region" description="Low complexity" evidence="1">
    <location>
        <begin position="69"/>
        <end position="91"/>
    </location>
</feature>
<sequence length="245" mass="25992">MSETERLPRPPASEGSRSPVEESLAEDVELAPAFSLNNSPAQSTRNSFSGHSLSKSSAGLLRSTHSSFSSHQPGAAPSSPSSGPHPAQASPDPEGDELLDLFSVLGLDEDDEKWSIPTDPEDSGVAFSISRSRSHDSNFSSSSAKTTRIRRKRGDTIRASDYAKAPSLGLSGSFDSASAAGAARPTTRRTRSGTVTQASASGARRKHEGWPTIKMRTNAEPLRTDGSEDDELLLKDGDCHRLNST</sequence>
<dbReference type="AlphaFoldDB" id="A0A5C2SLK0"/>
<proteinExistence type="predicted"/>